<sequence length="423" mass="46494">MQPPHQHSRINIAELKAQIVRRLGPEGSKQYFYYLNRLISLKLSRAEFNKVCLRILGRENIPLHNQLIRSILKNACTAKVPPPSHDKDVLQAVNAVGFKENPSDGYQQNGTHTLAAQASNPQGLSNGDMLPLSPRKARTAYRDRRAGDRRSALGLNGKTNFASLQLAGKESSDYTLIMENGVSNQPDIQGPVQHHQGLMQQAENEREASTHLPAKPSAIKGSPDGPVSVHSKNQTEAALKEEGKKVYARSQLQAPLGVPFCPVSVGGARRAMPMASSSKCVSTFNSGVLLDSATLRERMEQIAVSQGLEGVSIDCANLLNNGLDAYLKGLISSCVELVAARSGHEPIRNKKQQAYMKLLNGVRPGHLYQIQNSGRPLEVMTEHRPRCPVSLQDFRVAMELNPKQLGEDWPLLLEKICTHAYEE</sequence>
<dbReference type="EMBL" id="CM044706">
    <property type="protein sequence ID" value="KAI5660362.1"/>
    <property type="molecule type" value="Genomic_DNA"/>
</dbReference>
<dbReference type="Proteomes" id="UP001060085">
    <property type="component" value="Linkage Group LG06"/>
</dbReference>
<name>A0ACC0AK21_CATRO</name>
<evidence type="ECO:0000313" key="2">
    <source>
        <dbReference type="Proteomes" id="UP001060085"/>
    </source>
</evidence>
<gene>
    <name evidence="1" type="ORF">M9H77_29155</name>
</gene>
<evidence type="ECO:0000313" key="1">
    <source>
        <dbReference type="EMBL" id="KAI5660362.1"/>
    </source>
</evidence>
<protein>
    <submittedName>
        <fullName evidence="1">Uncharacterized protein</fullName>
    </submittedName>
</protein>
<keyword evidence="2" id="KW-1185">Reference proteome</keyword>
<proteinExistence type="predicted"/>
<accession>A0ACC0AK21</accession>
<organism evidence="1 2">
    <name type="scientific">Catharanthus roseus</name>
    <name type="common">Madagascar periwinkle</name>
    <name type="synonym">Vinca rosea</name>
    <dbReference type="NCBI Taxonomy" id="4058"/>
    <lineage>
        <taxon>Eukaryota</taxon>
        <taxon>Viridiplantae</taxon>
        <taxon>Streptophyta</taxon>
        <taxon>Embryophyta</taxon>
        <taxon>Tracheophyta</taxon>
        <taxon>Spermatophyta</taxon>
        <taxon>Magnoliopsida</taxon>
        <taxon>eudicotyledons</taxon>
        <taxon>Gunneridae</taxon>
        <taxon>Pentapetalae</taxon>
        <taxon>asterids</taxon>
        <taxon>lamiids</taxon>
        <taxon>Gentianales</taxon>
        <taxon>Apocynaceae</taxon>
        <taxon>Rauvolfioideae</taxon>
        <taxon>Vinceae</taxon>
        <taxon>Catharanthinae</taxon>
        <taxon>Catharanthus</taxon>
    </lineage>
</organism>
<comment type="caution">
    <text evidence="1">The sequence shown here is derived from an EMBL/GenBank/DDBJ whole genome shotgun (WGS) entry which is preliminary data.</text>
</comment>
<reference evidence="2" key="1">
    <citation type="journal article" date="2023" name="Nat. Plants">
        <title>Single-cell RNA sequencing provides a high-resolution roadmap for understanding the multicellular compartmentation of specialized metabolism.</title>
        <authorList>
            <person name="Sun S."/>
            <person name="Shen X."/>
            <person name="Li Y."/>
            <person name="Li Y."/>
            <person name="Wang S."/>
            <person name="Li R."/>
            <person name="Zhang H."/>
            <person name="Shen G."/>
            <person name="Guo B."/>
            <person name="Wei J."/>
            <person name="Xu J."/>
            <person name="St-Pierre B."/>
            <person name="Chen S."/>
            <person name="Sun C."/>
        </authorList>
    </citation>
    <scope>NUCLEOTIDE SEQUENCE [LARGE SCALE GENOMIC DNA]</scope>
</reference>